<dbReference type="EMBL" id="PDUG01000005">
    <property type="protein sequence ID" value="PIC28399.1"/>
    <property type="molecule type" value="Genomic_DNA"/>
</dbReference>
<keyword evidence="9" id="KW-0862">Zinc</keyword>
<accession>A0A2G5TM98</accession>
<dbReference type="AlphaFoldDB" id="A0A2G5TM98"/>
<gene>
    <name evidence="13" type="primary">Cnig_chr_V.g20328</name>
    <name evidence="13" type="ORF">B9Z55_020328</name>
</gene>
<keyword evidence="7 11" id="KW-0378">Hydrolase</keyword>
<dbReference type="PROSITE" id="PS50203">
    <property type="entry name" value="CALPAIN_CAT"/>
    <property type="match status" value="1"/>
</dbReference>
<dbReference type="PROSITE" id="PS01358">
    <property type="entry name" value="ZF_RANBP2_1"/>
    <property type="match status" value="1"/>
</dbReference>
<dbReference type="GO" id="GO:0006508">
    <property type="term" value="P:proteolysis"/>
    <property type="evidence" value="ECO:0007669"/>
    <property type="project" value="UniProtKB-KW"/>
</dbReference>
<feature type="active site" evidence="10 11">
    <location>
        <position position="242"/>
    </location>
</feature>
<keyword evidence="2" id="KW-0597">Phosphoprotein</keyword>
<evidence type="ECO:0000256" key="8">
    <source>
        <dbReference type="ARBA" id="ARBA00022807"/>
    </source>
</evidence>
<name>A0A2G5TM98_9PELO</name>
<dbReference type="Gene3D" id="2.30.30.380">
    <property type="entry name" value="Zn-finger domain of Sec23/24"/>
    <property type="match status" value="1"/>
</dbReference>
<evidence type="ECO:0000256" key="9">
    <source>
        <dbReference type="ARBA" id="ARBA00022833"/>
    </source>
</evidence>
<dbReference type="InterPro" id="IPR038765">
    <property type="entry name" value="Papain-like_cys_pep_sf"/>
</dbReference>
<dbReference type="FunFam" id="3.90.70.10:FF:000010">
    <property type="entry name" value="Calpain 15"/>
    <property type="match status" value="1"/>
</dbReference>
<dbReference type="Proteomes" id="UP000230233">
    <property type="component" value="Chromosome V"/>
</dbReference>
<feature type="domain" description="Calpain catalytic" evidence="12">
    <location>
        <begin position="172"/>
        <end position="481"/>
    </location>
</feature>
<evidence type="ECO:0000256" key="2">
    <source>
        <dbReference type="ARBA" id="ARBA00022553"/>
    </source>
</evidence>
<evidence type="ECO:0000256" key="10">
    <source>
        <dbReference type="PIRSR" id="PIRSR622684-1"/>
    </source>
</evidence>
<dbReference type="SUPFAM" id="SSF90209">
    <property type="entry name" value="Ran binding protein zinc finger-like"/>
    <property type="match status" value="1"/>
</dbReference>
<dbReference type="STRING" id="1611254.A0A2G5TM98"/>
<dbReference type="GO" id="GO:0004198">
    <property type="term" value="F:calcium-dependent cysteine-type endopeptidase activity"/>
    <property type="evidence" value="ECO:0007669"/>
    <property type="project" value="InterPro"/>
</dbReference>
<dbReference type="OrthoDB" id="424753at2759"/>
<dbReference type="SUPFAM" id="SSF54001">
    <property type="entry name" value="Cysteine proteinases"/>
    <property type="match status" value="1"/>
</dbReference>
<evidence type="ECO:0000313" key="14">
    <source>
        <dbReference type="Proteomes" id="UP000230233"/>
    </source>
</evidence>
<dbReference type="SMART" id="SM00230">
    <property type="entry name" value="CysPc"/>
    <property type="match status" value="1"/>
</dbReference>
<dbReference type="InterPro" id="IPR001876">
    <property type="entry name" value="Znf_RanBP2"/>
</dbReference>
<dbReference type="PANTHER" id="PTHR10183">
    <property type="entry name" value="CALPAIN"/>
    <property type="match status" value="1"/>
</dbReference>
<evidence type="ECO:0000313" key="13">
    <source>
        <dbReference type="EMBL" id="PIC28399.1"/>
    </source>
</evidence>
<dbReference type="InterPro" id="IPR022684">
    <property type="entry name" value="Calpain_cysteine_protease"/>
</dbReference>
<dbReference type="InterPro" id="IPR036443">
    <property type="entry name" value="Znf_RanBP2_sf"/>
</dbReference>
<evidence type="ECO:0000256" key="1">
    <source>
        <dbReference type="ARBA" id="ARBA00007623"/>
    </source>
</evidence>
<dbReference type="Pfam" id="PF00648">
    <property type="entry name" value="Peptidase_C2"/>
    <property type="match status" value="1"/>
</dbReference>
<keyword evidence="14" id="KW-1185">Reference proteome</keyword>
<evidence type="ECO:0000256" key="5">
    <source>
        <dbReference type="ARBA" id="ARBA00022737"/>
    </source>
</evidence>
<keyword evidence="4" id="KW-0479">Metal-binding</keyword>
<dbReference type="GO" id="GO:0008270">
    <property type="term" value="F:zinc ion binding"/>
    <property type="evidence" value="ECO:0007669"/>
    <property type="project" value="UniProtKB-KW"/>
</dbReference>
<dbReference type="GO" id="GO:0005737">
    <property type="term" value="C:cytoplasm"/>
    <property type="evidence" value="ECO:0007669"/>
    <property type="project" value="TreeGrafter"/>
</dbReference>
<evidence type="ECO:0000256" key="11">
    <source>
        <dbReference type="PROSITE-ProRule" id="PRU00239"/>
    </source>
</evidence>
<sequence>MSSWSCLYCTLINDPFYTICQGCGSQKPMDKKPTKSVGSMVPKIITDTVRDVSNAISDLVTIKERRPAHNFVRVSHFRTPLPNGPFVDGQSNNPNGEHKFFYSNQKLHRSGKFLINKIERPSRYENVQDAAEDPHQPSMCSKITSTLKKEAKKKSDVIYDDIIKYCTASNSPFIDDQFLHNKKSIGVLHFTKNGVKRHEEPDFLHWLRPSQMFTKDGRSFPWSVANNPRPSDIEQGTLVGDCWLMSAMALIAERPDVLDEIIPRKQYSHYGVYQIRLCVEGKWKVVIVDDFFPCYQHTNSIAMAVGRRNQLWVPLIEKAMAKELGSYSKLHGASLTQGLSMLTGASCVNYNCPPVPINSDDVDTFWAQLVSSKESGFLMCCHCGAFENAVAESEFRAMGLLTNHAYSILDVVYEHGHRLLRIRNPWGQFVWNGKWSDGWPGWPVDLKQRLLNRRRDETGAFWMELDDFVARFASVTVCKLRMDWSELRVTQDVGSRSDKALQMIVTETCEMSVTAFQKGAFNKTDNLNDLMVCVHRTAGDGRVGELVEMSSRIADNHFTIDEFFLTPGEYTIVCHSQRALLAHKKGRVNIVVRTRFPIFAEHIALTRKMTQESLHQVIIKEGDVVQNTNNGVVIRTLTNKFRGMIIMADNCLENKYLHVGVDCSHSMNIQSSRGLLQIVDVVPPLSRQVLIVLSTIDDSAQYRVSNSLKTLVHHKKYLLPEMWYEAAVSSPPKSQHYPPLDLTTFDPIHSISSVF</sequence>
<keyword evidence="6" id="KW-0863">Zinc-finger</keyword>
<dbReference type="PRINTS" id="PR00704">
    <property type="entry name" value="CALPAIN"/>
</dbReference>
<feature type="active site" evidence="10 11">
    <location>
        <position position="404"/>
    </location>
</feature>
<comment type="similarity">
    <text evidence="1">Belongs to the peptidase C2 family.</text>
</comment>
<proteinExistence type="inferred from homology"/>
<dbReference type="PANTHER" id="PTHR10183:SF382">
    <property type="entry name" value="CALPAIN-15"/>
    <property type="match status" value="1"/>
</dbReference>
<evidence type="ECO:0000256" key="7">
    <source>
        <dbReference type="ARBA" id="ARBA00022801"/>
    </source>
</evidence>
<keyword evidence="3 11" id="KW-0645">Protease</keyword>
<evidence type="ECO:0000256" key="4">
    <source>
        <dbReference type="ARBA" id="ARBA00022723"/>
    </source>
</evidence>
<evidence type="ECO:0000256" key="3">
    <source>
        <dbReference type="ARBA" id="ARBA00022670"/>
    </source>
</evidence>
<keyword evidence="5" id="KW-0677">Repeat</keyword>
<comment type="caution">
    <text evidence="13">The sequence shown here is derived from an EMBL/GenBank/DDBJ whole genome shotgun (WGS) entry which is preliminary data.</text>
</comment>
<evidence type="ECO:0000256" key="6">
    <source>
        <dbReference type="ARBA" id="ARBA00022771"/>
    </source>
</evidence>
<dbReference type="CDD" id="cd00044">
    <property type="entry name" value="CysPc"/>
    <property type="match status" value="1"/>
</dbReference>
<organism evidence="13 14">
    <name type="scientific">Caenorhabditis nigoni</name>
    <dbReference type="NCBI Taxonomy" id="1611254"/>
    <lineage>
        <taxon>Eukaryota</taxon>
        <taxon>Metazoa</taxon>
        <taxon>Ecdysozoa</taxon>
        <taxon>Nematoda</taxon>
        <taxon>Chromadorea</taxon>
        <taxon>Rhabditida</taxon>
        <taxon>Rhabditina</taxon>
        <taxon>Rhabditomorpha</taxon>
        <taxon>Rhabditoidea</taxon>
        <taxon>Rhabditidae</taxon>
        <taxon>Peloderinae</taxon>
        <taxon>Caenorhabditis</taxon>
    </lineage>
</organism>
<keyword evidence="8 11" id="KW-0788">Thiol protease</keyword>
<dbReference type="InterPro" id="IPR001300">
    <property type="entry name" value="Peptidase_C2_calpain_cat"/>
</dbReference>
<dbReference type="Gene3D" id="3.90.70.10">
    <property type="entry name" value="Cysteine proteinases"/>
    <property type="match status" value="1"/>
</dbReference>
<protein>
    <recommendedName>
        <fullName evidence="12">Calpain catalytic domain-containing protein</fullName>
    </recommendedName>
</protein>
<feature type="active site" evidence="10 11">
    <location>
        <position position="424"/>
    </location>
</feature>
<evidence type="ECO:0000259" key="12">
    <source>
        <dbReference type="PROSITE" id="PS50203"/>
    </source>
</evidence>
<reference evidence="14" key="1">
    <citation type="submission" date="2017-10" db="EMBL/GenBank/DDBJ databases">
        <title>Rapid genome shrinkage in a self-fertile nematode reveals novel sperm competition proteins.</title>
        <authorList>
            <person name="Yin D."/>
            <person name="Schwarz E.M."/>
            <person name="Thomas C.G."/>
            <person name="Felde R.L."/>
            <person name="Korf I.F."/>
            <person name="Cutter A.D."/>
            <person name="Schartner C.M."/>
            <person name="Ralston E.J."/>
            <person name="Meyer B.J."/>
            <person name="Haag E.S."/>
        </authorList>
    </citation>
    <scope>NUCLEOTIDE SEQUENCE [LARGE SCALE GENOMIC DNA]</scope>
    <source>
        <strain evidence="14">JU1422</strain>
    </source>
</reference>